<reference evidence="1 2" key="1">
    <citation type="submission" date="2019-04" db="EMBL/GenBank/DDBJ databases">
        <title>Streptomyces oryziradicis sp. nov., a novel actinomycete isolated from rhizosphere soil of rice (Oryza sativa L.).</title>
        <authorList>
            <person name="Li C."/>
        </authorList>
    </citation>
    <scope>NUCLEOTIDE SEQUENCE [LARGE SCALE GENOMIC DNA]</scope>
    <source>
        <strain evidence="1 2">NEAU-C40</strain>
    </source>
</reference>
<evidence type="ECO:0000313" key="2">
    <source>
        <dbReference type="Proteomes" id="UP000305778"/>
    </source>
</evidence>
<sequence length="54" mass="6034">MPNGDSMWTSSLLYVLTGLGIEEQTARQAIARLGRRLDHRPARRPRSAVDADAR</sequence>
<dbReference type="Proteomes" id="UP000305778">
    <property type="component" value="Unassembled WGS sequence"/>
</dbReference>
<comment type="caution">
    <text evidence="1">The sequence shown here is derived from an EMBL/GenBank/DDBJ whole genome shotgun (WGS) entry which is preliminary data.</text>
</comment>
<dbReference type="AlphaFoldDB" id="A0A4U0S7F2"/>
<dbReference type="OrthoDB" id="2270427at2"/>
<accession>A0A4U0S7F2</accession>
<dbReference type="InterPro" id="IPR036388">
    <property type="entry name" value="WH-like_DNA-bd_sf"/>
</dbReference>
<proteinExistence type="predicted"/>
<evidence type="ECO:0000313" key="1">
    <source>
        <dbReference type="EMBL" id="TKA04982.1"/>
    </source>
</evidence>
<keyword evidence="2" id="KW-1185">Reference proteome</keyword>
<dbReference type="Gene3D" id="1.10.10.10">
    <property type="entry name" value="Winged helix-like DNA-binding domain superfamily/Winged helix DNA-binding domain"/>
    <property type="match status" value="1"/>
</dbReference>
<dbReference type="EMBL" id="SUMC01000043">
    <property type="protein sequence ID" value="TKA04982.1"/>
    <property type="molecule type" value="Genomic_DNA"/>
</dbReference>
<gene>
    <name evidence="1" type="ORF">FCI23_33285</name>
</gene>
<protein>
    <submittedName>
        <fullName evidence="1">Uncharacterized protein</fullName>
    </submittedName>
</protein>
<organism evidence="1 2">
    <name type="scientific">Actinacidiphila oryziradicis</name>
    <dbReference type="NCBI Taxonomy" id="2571141"/>
    <lineage>
        <taxon>Bacteria</taxon>
        <taxon>Bacillati</taxon>
        <taxon>Actinomycetota</taxon>
        <taxon>Actinomycetes</taxon>
        <taxon>Kitasatosporales</taxon>
        <taxon>Streptomycetaceae</taxon>
        <taxon>Actinacidiphila</taxon>
    </lineage>
</organism>
<name>A0A4U0S7F2_9ACTN</name>